<gene>
    <name evidence="1" type="primary">MC139R</name>
</gene>
<dbReference type="Proteomes" id="UP000317891">
    <property type="component" value="Segment"/>
</dbReference>
<sequence>MDVLRKLHRERTVSSADVRAFVRALYVPEAQIEPVPQDDVPLDALLAARVEYTRADAEMLMDALGLPHTLAVSRVAFVRALTTFARAPPCVHVLFGEARALPRTELAMRLLSLLRSQ</sequence>
<name>A0A1S7DLY1_MCV2</name>
<reference evidence="2" key="3">
    <citation type="submission" date="2018-05" db="EMBL/GenBank/DDBJ databases">
        <authorList>
            <person name="Zorec T.M."/>
            <person name="Hosnjak L."/>
            <person name="Kutnjak D."/>
            <person name="Kusar B."/>
            <person name="Trcko K."/>
            <person name="Kocjan B.J."/>
            <person name="Li Y."/>
            <person name="Krizmaric M."/>
            <person name="Miljkovic J."/>
            <person name="Ravnikar M."/>
            <person name="Poljak M."/>
        </authorList>
    </citation>
    <scope>NUCLEOTIDE SEQUENCE</scope>
    <source>
        <strain evidence="2">MCV2_MB98</strain>
        <strain evidence="3">MCV2_MC313</strain>
        <strain evidence="4">MCV2_MC316</strain>
        <strain evidence="5">MCV2_MC332</strain>
        <strain evidence="6">MCV2_MC515</strain>
    </source>
</reference>
<evidence type="ECO:0000313" key="6">
    <source>
        <dbReference type="EMBL" id="AYO89162.1"/>
    </source>
</evidence>
<dbReference type="EMBL" id="KY040274">
    <property type="protein sequence ID" value="AQY16712.1"/>
    <property type="molecule type" value="Genomic_DNA"/>
</dbReference>
<dbReference type="Proteomes" id="UP000315637">
    <property type="component" value="Segment"/>
</dbReference>
<proteinExistence type="predicted"/>
<dbReference type="Proteomes" id="UP000319755">
    <property type="component" value="Genome"/>
</dbReference>
<evidence type="ECO:0000313" key="1">
    <source>
        <dbReference type="EMBL" id="AQY16712.1"/>
    </source>
</evidence>
<dbReference type="EMBL" id="MH320550">
    <property type="protein sequence ID" value="AYO88114.1"/>
    <property type="molecule type" value="Genomic_DNA"/>
</dbReference>
<dbReference type="EMBL" id="MH320548">
    <property type="protein sequence ID" value="AYO87774.1"/>
    <property type="molecule type" value="Genomic_DNA"/>
</dbReference>
<reference evidence="2" key="2">
    <citation type="journal article" date="2018" name="Viruses">
        <title>New Insights into the Evolutionary and Genomic Landscape of Molluscum Contagiosum Virus (MCV) based on Nine MCV1 and Six MCV2 Complete Genome Sequences.</title>
        <authorList>
            <person name="Zorec T."/>
            <person name="Kutnjak D."/>
            <person name="Hosnjak L."/>
            <person name="Kusar B."/>
            <person name="Trcko K."/>
            <person name="Kocjan B."/>
            <person name="Li Y."/>
            <person name="Krizmaric M."/>
            <person name="Miljkovic J."/>
            <person name="Ravnikar M."/>
            <person name="Poljak M."/>
        </authorList>
    </citation>
    <scope>NUCLEOTIDE SEQUENCE [LARGE SCALE GENOMIC DNA]</scope>
    <source>
        <strain evidence="2">MCV2_MB98</strain>
        <strain evidence="3">MCV2_MC313</strain>
        <strain evidence="4">MCV2_MC316</strain>
        <strain evidence="5">MCV2_MC332</strain>
        <strain evidence="6">MCV2_MC515</strain>
    </source>
</reference>
<accession>A0A1S7DLY1</accession>
<evidence type="ECO:0000313" key="2">
    <source>
        <dbReference type="EMBL" id="AYO87774.1"/>
    </source>
</evidence>
<evidence type="ECO:0000313" key="4">
    <source>
        <dbReference type="EMBL" id="AYO88114.1"/>
    </source>
</evidence>
<dbReference type="EMBL" id="MH320549">
    <property type="protein sequence ID" value="AYO87944.1"/>
    <property type="molecule type" value="Genomic_DNA"/>
</dbReference>
<dbReference type="Proteomes" id="UP000320664">
    <property type="component" value="Segment"/>
</dbReference>
<organism evidence="1">
    <name type="scientific">Molluscum contagiosum virus subtype 2</name>
    <name type="common">MOCV</name>
    <name type="synonym">MCVII</name>
    <dbReference type="NCBI Taxonomy" id="10281"/>
    <lineage>
        <taxon>Viruses</taxon>
        <taxon>Varidnaviria</taxon>
        <taxon>Bamfordvirae</taxon>
        <taxon>Nucleocytoviricota</taxon>
        <taxon>Pokkesviricetes</taxon>
        <taxon>Chitovirales</taxon>
        <taxon>Poxviridae</taxon>
        <taxon>Chordopoxvirinae</taxon>
        <taxon>Molluscipoxvirus</taxon>
        <taxon>Molluscipoxvirus molluscum</taxon>
        <taxon>Molluscum contagiosum virus</taxon>
    </lineage>
</organism>
<reference evidence="1" key="1">
    <citation type="journal article" date="2017" name="J. Gen. Virol.">
        <title>Recombination events and variability among full-length genomes of co-circulating molluscum contagiosum virus subtypes 1 and 2.</title>
        <authorList>
            <person name="Lopez-Bueno A."/>
            <person name="Parras-Molto M."/>
            <person name="Lopez-Barrantes O."/>
            <person name="Belda S."/>
            <person name="Alejo A."/>
        </authorList>
    </citation>
    <scope>NUCLEOTIDE SEQUENCE</scope>
    <source>
        <strain evidence="1">Madrid 2016_1</strain>
    </source>
</reference>
<organismHost>
    <name type="scientific">Homo sapiens</name>
    <name type="common">Human</name>
    <dbReference type="NCBI Taxonomy" id="9606"/>
</organismHost>
<dbReference type="EMBL" id="MH320556">
    <property type="protein sequence ID" value="AYO89162.1"/>
    <property type="molecule type" value="Genomic_DNA"/>
</dbReference>
<evidence type="ECO:0000313" key="3">
    <source>
        <dbReference type="EMBL" id="AYO87944.1"/>
    </source>
</evidence>
<dbReference type="Proteomes" id="UP000320816">
    <property type="component" value="Segment"/>
</dbReference>
<protein>
    <submittedName>
        <fullName evidence="1">MC139</fullName>
    </submittedName>
</protein>
<evidence type="ECO:0000313" key="5">
    <source>
        <dbReference type="EMBL" id="AYO88284.1"/>
    </source>
</evidence>
<dbReference type="Proteomes" id="UP000317568">
    <property type="component" value="Genome"/>
</dbReference>
<dbReference type="EMBL" id="MH320551">
    <property type="protein sequence ID" value="AYO88284.1"/>
    <property type="molecule type" value="Genomic_DNA"/>
</dbReference>